<dbReference type="EMBL" id="CP042914">
    <property type="protein sequence ID" value="QEG41177.1"/>
    <property type="molecule type" value="Genomic_DNA"/>
</dbReference>
<organism evidence="3 4">
    <name type="scientific">Roseimaritima ulvae</name>
    <dbReference type="NCBI Taxonomy" id="980254"/>
    <lineage>
        <taxon>Bacteria</taxon>
        <taxon>Pseudomonadati</taxon>
        <taxon>Planctomycetota</taxon>
        <taxon>Planctomycetia</taxon>
        <taxon>Pirellulales</taxon>
        <taxon>Pirellulaceae</taxon>
        <taxon>Roseimaritima</taxon>
    </lineage>
</organism>
<evidence type="ECO:0000313" key="4">
    <source>
        <dbReference type="Proteomes" id="UP000325286"/>
    </source>
</evidence>
<keyword evidence="2" id="KW-1133">Transmembrane helix</keyword>
<dbReference type="KEGG" id="rul:UC8_31960"/>
<sequence length="273" mass="29990">MSGNGARKRRMRISRGLPCGVEGTVYPGGGVFAERLFRAQGSEFIDSGFVGVLRMGPLQLLKTKLPFAIATIGEFVALYFWLMFWDQGAHITATIVLWSGFFTERIAVLYWVKVNFGGHIGIAADHKPWWEKLIGLTLICLSEITVWVAFVFVYDQFGILPAFLVLFVGEQLEHSVELGLLAQTSWKNFIFSRSATMITLLEAGGGLAWLYLVRHGQPQLGGLMILLGLTIEHVVQGGAIKKKMKAELAARSAAAASERGSTERDLGPVSLET</sequence>
<dbReference type="AlphaFoldDB" id="A0A5B9QQ08"/>
<feature type="transmembrane region" description="Helical" evidence="2">
    <location>
        <begin position="91"/>
        <end position="112"/>
    </location>
</feature>
<evidence type="ECO:0000313" key="3">
    <source>
        <dbReference type="EMBL" id="QEG41177.1"/>
    </source>
</evidence>
<protein>
    <submittedName>
        <fullName evidence="3">Uncharacterized protein</fullName>
    </submittedName>
</protein>
<dbReference type="Proteomes" id="UP000325286">
    <property type="component" value="Chromosome"/>
</dbReference>
<evidence type="ECO:0000256" key="1">
    <source>
        <dbReference type="SAM" id="MobiDB-lite"/>
    </source>
</evidence>
<gene>
    <name evidence="3" type="ORF">UC8_31960</name>
</gene>
<feature type="transmembrane region" description="Helical" evidence="2">
    <location>
        <begin position="65"/>
        <end position="85"/>
    </location>
</feature>
<proteinExistence type="predicted"/>
<keyword evidence="2" id="KW-0472">Membrane</keyword>
<reference evidence="3 4" key="1">
    <citation type="submission" date="2019-08" db="EMBL/GenBank/DDBJ databases">
        <title>Deep-cultivation of Planctomycetes and their phenomic and genomic characterization uncovers novel biology.</title>
        <authorList>
            <person name="Wiegand S."/>
            <person name="Jogler M."/>
            <person name="Boedeker C."/>
            <person name="Pinto D."/>
            <person name="Vollmers J."/>
            <person name="Rivas-Marin E."/>
            <person name="Kohn T."/>
            <person name="Peeters S.H."/>
            <person name="Heuer A."/>
            <person name="Rast P."/>
            <person name="Oberbeckmann S."/>
            <person name="Bunk B."/>
            <person name="Jeske O."/>
            <person name="Meyerdierks A."/>
            <person name="Storesund J.E."/>
            <person name="Kallscheuer N."/>
            <person name="Luecker S."/>
            <person name="Lage O.M."/>
            <person name="Pohl T."/>
            <person name="Merkel B.J."/>
            <person name="Hornburger P."/>
            <person name="Mueller R.-W."/>
            <person name="Bruemmer F."/>
            <person name="Labrenz M."/>
            <person name="Spormann A.M."/>
            <person name="Op den Camp H."/>
            <person name="Overmann J."/>
            <person name="Amann R."/>
            <person name="Jetten M.S.M."/>
            <person name="Mascher T."/>
            <person name="Medema M.H."/>
            <person name="Devos D.P."/>
            <person name="Kaster A.-K."/>
            <person name="Ovreas L."/>
            <person name="Rohde M."/>
            <person name="Galperin M.Y."/>
            <person name="Jogler C."/>
        </authorList>
    </citation>
    <scope>NUCLEOTIDE SEQUENCE [LARGE SCALE GENOMIC DNA]</scope>
    <source>
        <strain evidence="3 4">UC8</strain>
    </source>
</reference>
<feature type="transmembrane region" description="Helical" evidence="2">
    <location>
        <begin position="133"/>
        <end position="153"/>
    </location>
</feature>
<accession>A0A5B9QQ08</accession>
<name>A0A5B9QQ08_9BACT</name>
<feature type="region of interest" description="Disordered" evidence="1">
    <location>
        <begin position="253"/>
        <end position="273"/>
    </location>
</feature>
<keyword evidence="2" id="KW-0812">Transmembrane</keyword>
<evidence type="ECO:0000256" key="2">
    <source>
        <dbReference type="SAM" id="Phobius"/>
    </source>
</evidence>
<keyword evidence="4" id="KW-1185">Reference proteome</keyword>